<comment type="caution">
    <text evidence="1">The sequence shown here is derived from an EMBL/GenBank/DDBJ whole genome shotgun (WGS) entry which is preliminary data.</text>
</comment>
<sequence>MARFLRRHDLRLRQRLRVSFQRHEISGCKTEPSAERVDVVEVEEDDYSVYCKRGRRGPMEDRYSAVVTSR</sequence>
<dbReference type="Proteomes" id="UP000250321">
    <property type="component" value="Unassembled WGS sequence"/>
</dbReference>
<protein>
    <submittedName>
        <fullName evidence="1">Uncharacterized protein</fullName>
    </submittedName>
</protein>
<keyword evidence="2" id="KW-1185">Reference proteome</keyword>
<name>A0A314Z0E1_PRUYE</name>
<reference evidence="1 2" key="1">
    <citation type="submission" date="2018-02" db="EMBL/GenBank/DDBJ databases">
        <title>Draft genome of wild Prunus yedoensis var. nudiflora.</title>
        <authorList>
            <person name="Baek S."/>
            <person name="Kim J.-H."/>
            <person name="Choi K."/>
            <person name="Kim G.-B."/>
            <person name="Cho A."/>
            <person name="Jang H."/>
            <person name="Shin C.-H."/>
            <person name="Yu H.-J."/>
            <person name="Mun J.-H."/>
        </authorList>
    </citation>
    <scope>NUCLEOTIDE SEQUENCE [LARGE SCALE GENOMIC DNA]</scope>
    <source>
        <strain evidence="2">cv. Jeju island</strain>
        <tissue evidence="1">Leaf</tissue>
    </source>
</reference>
<accession>A0A314Z0E1</accession>
<evidence type="ECO:0000313" key="2">
    <source>
        <dbReference type="Proteomes" id="UP000250321"/>
    </source>
</evidence>
<dbReference type="AlphaFoldDB" id="A0A314Z0E1"/>
<gene>
    <name evidence="1" type="ORF">Pyn_10250</name>
</gene>
<dbReference type="STRING" id="2094558.A0A314Z0E1"/>
<evidence type="ECO:0000313" key="1">
    <source>
        <dbReference type="EMBL" id="PQQ10461.1"/>
    </source>
</evidence>
<proteinExistence type="predicted"/>
<dbReference type="EMBL" id="PJQY01000504">
    <property type="protein sequence ID" value="PQQ10461.1"/>
    <property type="molecule type" value="Genomic_DNA"/>
</dbReference>
<organism evidence="1 2">
    <name type="scientific">Prunus yedoensis var. nudiflora</name>
    <dbReference type="NCBI Taxonomy" id="2094558"/>
    <lineage>
        <taxon>Eukaryota</taxon>
        <taxon>Viridiplantae</taxon>
        <taxon>Streptophyta</taxon>
        <taxon>Embryophyta</taxon>
        <taxon>Tracheophyta</taxon>
        <taxon>Spermatophyta</taxon>
        <taxon>Magnoliopsida</taxon>
        <taxon>eudicotyledons</taxon>
        <taxon>Gunneridae</taxon>
        <taxon>Pentapetalae</taxon>
        <taxon>rosids</taxon>
        <taxon>fabids</taxon>
        <taxon>Rosales</taxon>
        <taxon>Rosaceae</taxon>
        <taxon>Amygdaloideae</taxon>
        <taxon>Amygdaleae</taxon>
        <taxon>Prunus</taxon>
    </lineage>
</organism>